<dbReference type="Gene3D" id="3.30.1640.30">
    <property type="match status" value="1"/>
</dbReference>
<dbReference type="OrthoDB" id="6339452at2759"/>
<keyword evidence="15" id="KW-1185">Reference proteome</keyword>
<dbReference type="InterPro" id="IPR038565">
    <property type="entry name" value="CLIP_sf"/>
</dbReference>
<dbReference type="PRINTS" id="PR00722">
    <property type="entry name" value="CHYMOTRYPSIN"/>
</dbReference>
<evidence type="ECO:0000256" key="1">
    <source>
        <dbReference type="ARBA" id="ARBA00004613"/>
    </source>
</evidence>
<evidence type="ECO:0000256" key="10">
    <source>
        <dbReference type="RuleBase" id="RU363034"/>
    </source>
</evidence>
<dbReference type="PROSITE" id="PS00134">
    <property type="entry name" value="TRYPSIN_HIS"/>
    <property type="match status" value="1"/>
</dbReference>
<dbReference type="PROSITE" id="PS00135">
    <property type="entry name" value="TRYPSIN_SER"/>
    <property type="match status" value="1"/>
</dbReference>
<dbReference type="InterPro" id="IPR001314">
    <property type="entry name" value="Peptidase_S1A"/>
</dbReference>
<dbReference type="PROSITE" id="PS51888">
    <property type="entry name" value="CLIP"/>
    <property type="match status" value="1"/>
</dbReference>
<dbReference type="EMBL" id="JACMRX010000001">
    <property type="protein sequence ID" value="KAF7997873.1"/>
    <property type="molecule type" value="Genomic_DNA"/>
</dbReference>
<dbReference type="InterPro" id="IPR022700">
    <property type="entry name" value="CLIP"/>
</dbReference>
<dbReference type="FunFam" id="2.40.10.10:FF:000028">
    <property type="entry name" value="Serine protease easter"/>
    <property type="match status" value="1"/>
</dbReference>
<comment type="subcellular location">
    <subcellularLocation>
        <location evidence="1">Secreted</location>
    </subcellularLocation>
</comment>
<comment type="similarity">
    <text evidence="9">Belongs to the peptidase S1 family. CLIP subfamily.</text>
</comment>
<evidence type="ECO:0000256" key="3">
    <source>
        <dbReference type="ARBA" id="ARBA00022670"/>
    </source>
</evidence>
<name>A0A834Y253_APHGI</name>
<evidence type="ECO:0000256" key="4">
    <source>
        <dbReference type="ARBA" id="ARBA00022729"/>
    </source>
</evidence>
<evidence type="ECO:0000313" key="15">
    <source>
        <dbReference type="Proteomes" id="UP000639338"/>
    </source>
</evidence>
<keyword evidence="8" id="KW-0325">Glycoprotein</keyword>
<feature type="domain" description="Peptidase S1" evidence="12">
    <location>
        <begin position="165"/>
        <end position="411"/>
    </location>
</feature>
<feature type="chain" id="PRO_5032866231" description="Serine protease snake" evidence="11">
    <location>
        <begin position="19"/>
        <end position="414"/>
    </location>
</feature>
<accession>A0A834Y253</accession>
<dbReference type="SMART" id="SM00680">
    <property type="entry name" value="CLIP"/>
    <property type="match status" value="1"/>
</dbReference>
<dbReference type="CDD" id="cd00190">
    <property type="entry name" value="Tryp_SPc"/>
    <property type="match status" value="1"/>
</dbReference>
<protein>
    <recommendedName>
        <fullName evidence="16">Serine protease snake</fullName>
    </recommendedName>
</protein>
<evidence type="ECO:0000256" key="8">
    <source>
        <dbReference type="ARBA" id="ARBA00023180"/>
    </source>
</evidence>
<evidence type="ECO:0008006" key="16">
    <source>
        <dbReference type="Google" id="ProtNLM"/>
    </source>
</evidence>
<organism evidence="14 15">
    <name type="scientific">Aphidius gifuensis</name>
    <name type="common">Parasitoid wasp</name>
    <dbReference type="NCBI Taxonomy" id="684658"/>
    <lineage>
        <taxon>Eukaryota</taxon>
        <taxon>Metazoa</taxon>
        <taxon>Ecdysozoa</taxon>
        <taxon>Arthropoda</taxon>
        <taxon>Hexapoda</taxon>
        <taxon>Insecta</taxon>
        <taxon>Pterygota</taxon>
        <taxon>Neoptera</taxon>
        <taxon>Endopterygota</taxon>
        <taxon>Hymenoptera</taxon>
        <taxon>Apocrita</taxon>
        <taxon>Ichneumonoidea</taxon>
        <taxon>Braconidae</taxon>
        <taxon>Aphidiinae</taxon>
        <taxon>Aphidius</taxon>
    </lineage>
</organism>
<dbReference type="InterPro" id="IPR033116">
    <property type="entry name" value="TRYPSIN_SER"/>
</dbReference>
<feature type="domain" description="Clip" evidence="13">
    <location>
        <begin position="25"/>
        <end position="72"/>
    </location>
</feature>
<evidence type="ECO:0000313" key="14">
    <source>
        <dbReference type="EMBL" id="KAF7997873.1"/>
    </source>
</evidence>
<dbReference type="Pfam" id="PF00089">
    <property type="entry name" value="Trypsin"/>
    <property type="match status" value="1"/>
</dbReference>
<dbReference type="PANTHER" id="PTHR24258:SF136">
    <property type="entry name" value="GH06673P-RELATED"/>
    <property type="match status" value="1"/>
</dbReference>
<dbReference type="PROSITE" id="PS50240">
    <property type="entry name" value="TRYPSIN_DOM"/>
    <property type="match status" value="1"/>
</dbReference>
<keyword evidence="5 10" id="KW-0378">Hydrolase</keyword>
<evidence type="ECO:0000256" key="11">
    <source>
        <dbReference type="SAM" id="SignalP"/>
    </source>
</evidence>
<dbReference type="GO" id="GO:0005576">
    <property type="term" value="C:extracellular region"/>
    <property type="evidence" value="ECO:0007669"/>
    <property type="project" value="UniProtKB-SubCell"/>
</dbReference>
<comment type="caution">
    <text evidence="14">The sequence shown here is derived from an EMBL/GenBank/DDBJ whole genome shotgun (WGS) entry which is preliminary data.</text>
</comment>
<gene>
    <name evidence="14" type="ORF">HCN44_009271</name>
</gene>
<dbReference type="GO" id="GO:0006508">
    <property type="term" value="P:proteolysis"/>
    <property type="evidence" value="ECO:0007669"/>
    <property type="project" value="UniProtKB-KW"/>
</dbReference>
<evidence type="ECO:0000256" key="7">
    <source>
        <dbReference type="ARBA" id="ARBA00023157"/>
    </source>
</evidence>
<keyword evidence="6 10" id="KW-0720">Serine protease</keyword>
<sequence length="414" mass="46123">MLAPVFIIVNILAVLVASEQYEGDTCEVDYRTNGVCKFITECQVIYQQLLAGKTLDKKSLCGYDRFQPVVCCPESSSIYGTRPTTTRRPIISTTRYTTVRMYPTTTTTAKTFSTYPNQLTPGTIAKKMCAVYAKSVYALIHQPILQVNPRPINTSLCAIKSKKLIVGGTKADPKEFPHMAAIGFNSKQTREIFWLCGGTLVSEIFVLTAAHCTSSSEFGVASWVRVGDLNLVRNDDDALVQEKRVVERIRHSGHKKPSQYHDIALLRLESPVRFNAWVRPACLPTSPAILKPKRAIASGWGREDWTDKKGTDDLLKVVLDLVPHARCKEIFGSDKDTLKRGIIDEWQICAGEEGKDTCQGDSGGPLVVYDPDFDCMYDVIGLTSFGLVCGLTPGIYTRVNNYISWLEDKIWPNF</sequence>
<keyword evidence="7" id="KW-1015">Disulfide bond</keyword>
<dbReference type="SMART" id="SM00020">
    <property type="entry name" value="Tryp_SPc"/>
    <property type="match status" value="1"/>
</dbReference>
<evidence type="ECO:0000259" key="13">
    <source>
        <dbReference type="PROSITE" id="PS51888"/>
    </source>
</evidence>
<evidence type="ECO:0000256" key="6">
    <source>
        <dbReference type="ARBA" id="ARBA00022825"/>
    </source>
</evidence>
<dbReference type="AlphaFoldDB" id="A0A834Y253"/>
<dbReference type="FunFam" id="2.40.10.10:FF:000054">
    <property type="entry name" value="Complement C1r subcomponent"/>
    <property type="match status" value="1"/>
</dbReference>
<keyword evidence="3 10" id="KW-0645">Protease</keyword>
<evidence type="ECO:0000256" key="9">
    <source>
        <dbReference type="ARBA" id="ARBA00024195"/>
    </source>
</evidence>
<dbReference type="Gene3D" id="2.40.10.10">
    <property type="entry name" value="Trypsin-like serine proteases"/>
    <property type="match status" value="2"/>
</dbReference>
<evidence type="ECO:0000259" key="12">
    <source>
        <dbReference type="PROSITE" id="PS50240"/>
    </source>
</evidence>
<keyword evidence="2" id="KW-0964">Secreted</keyword>
<dbReference type="InterPro" id="IPR001254">
    <property type="entry name" value="Trypsin_dom"/>
</dbReference>
<dbReference type="InterPro" id="IPR018114">
    <property type="entry name" value="TRYPSIN_HIS"/>
</dbReference>
<dbReference type="PANTHER" id="PTHR24258">
    <property type="entry name" value="SERINE PROTEASE-RELATED"/>
    <property type="match status" value="1"/>
</dbReference>
<dbReference type="GO" id="GO:0004252">
    <property type="term" value="F:serine-type endopeptidase activity"/>
    <property type="evidence" value="ECO:0007669"/>
    <property type="project" value="InterPro"/>
</dbReference>
<dbReference type="InterPro" id="IPR009003">
    <property type="entry name" value="Peptidase_S1_PA"/>
</dbReference>
<dbReference type="Proteomes" id="UP000639338">
    <property type="component" value="Unassembled WGS sequence"/>
</dbReference>
<dbReference type="InterPro" id="IPR043504">
    <property type="entry name" value="Peptidase_S1_PA_chymotrypsin"/>
</dbReference>
<evidence type="ECO:0000256" key="2">
    <source>
        <dbReference type="ARBA" id="ARBA00022525"/>
    </source>
</evidence>
<proteinExistence type="inferred from homology"/>
<feature type="signal peptide" evidence="11">
    <location>
        <begin position="1"/>
        <end position="18"/>
    </location>
</feature>
<reference evidence="14 15" key="1">
    <citation type="submission" date="2020-08" db="EMBL/GenBank/DDBJ databases">
        <title>Aphidius gifuensis genome sequencing and assembly.</title>
        <authorList>
            <person name="Du Z."/>
        </authorList>
    </citation>
    <scope>NUCLEOTIDE SEQUENCE [LARGE SCALE GENOMIC DNA]</scope>
    <source>
        <strain evidence="14">YNYX2018</strain>
        <tissue evidence="14">Adults</tissue>
    </source>
</reference>
<dbReference type="SUPFAM" id="SSF50494">
    <property type="entry name" value="Trypsin-like serine proteases"/>
    <property type="match status" value="1"/>
</dbReference>
<keyword evidence="4 11" id="KW-0732">Signal</keyword>
<evidence type="ECO:0000256" key="5">
    <source>
        <dbReference type="ARBA" id="ARBA00022801"/>
    </source>
</evidence>